<feature type="region of interest" description="Disordered" evidence="1">
    <location>
        <begin position="1"/>
        <end position="20"/>
    </location>
</feature>
<reference evidence="2 3" key="1">
    <citation type="submission" date="2018-09" db="EMBL/GenBank/DDBJ databases">
        <title>Genomic investigation of the strawberry pathogen Phytophthora fragariae indicates pathogenicity is determined by transcriptional variation in three key races.</title>
        <authorList>
            <person name="Adams T.M."/>
            <person name="Armitage A.D."/>
            <person name="Sobczyk M.K."/>
            <person name="Bates H.J."/>
            <person name="Dunwell J.M."/>
            <person name="Nellist C.F."/>
            <person name="Harrison R.J."/>
        </authorList>
    </citation>
    <scope>NUCLEOTIDE SEQUENCE [LARGE SCALE GENOMIC DNA]</scope>
    <source>
        <strain evidence="2 3">SCRP324</strain>
    </source>
</reference>
<evidence type="ECO:0000313" key="3">
    <source>
        <dbReference type="Proteomes" id="UP000435112"/>
    </source>
</evidence>
<dbReference type="AlphaFoldDB" id="A0A6A3GNL9"/>
<dbReference type="EMBL" id="QXFU01007345">
    <property type="protein sequence ID" value="KAE8958681.1"/>
    <property type="molecule type" value="Genomic_DNA"/>
</dbReference>
<sequence>MLCSAAPRKDSRCAPARKKILSPGERSARLAGMLGAGLRALATARLRWSLSPPLHDTVAQRASKNPIESKDAHAVPCTAGPRTLLCWIPRRRSPDPS</sequence>
<evidence type="ECO:0000313" key="2">
    <source>
        <dbReference type="EMBL" id="KAE8958681.1"/>
    </source>
</evidence>
<evidence type="ECO:0000256" key="1">
    <source>
        <dbReference type="SAM" id="MobiDB-lite"/>
    </source>
</evidence>
<proteinExistence type="predicted"/>
<dbReference type="Proteomes" id="UP000435112">
    <property type="component" value="Unassembled WGS sequence"/>
</dbReference>
<name>A0A6A3GNL9_9STRA</name>
<protein>
    <submittedName>
        <fullName evidence="2">Uncharacterized protein</fullName>
    </submittedName>
</protein>
<accession>A0A6A3GNL9</accession>
<comment type="caution">
    <text evidence="2">The sequence shown here is derived from an EMBL/GenBank/DDBJ whole genome shotgun (WGS) entry which is preliminary data.</text>
</comment>
<organism evidence="2 3">
    <name type="scientific">Phytophthora rubi</name>
    <dbReference type="NCBI Taxonomy" id="129364"/>
    <lineage>
        <taxon>Eukaryota</taxon>
        <taxon>Sar</taxon>
        <taxon>Stramenopiles</taxon>
        <taxon>Oomycota</taxon>
        <taxon>Peronosporomycetes</taxon>
        <taxon>Peronosporales</taxon>
        <taxon>Peronosporaceae</taxon>
        <taxon>Phytophthora</taxon>
    </lineage>
</organism>
<gene>
    <name evidence="2" type="ORF">PR002_g30791</name>
</gene>